<evidence type="ECO:0000313" key="5">
    <source>
        <dbReference type="Proteomes" id="UP001219389"/>
    </source>
</evidence>
<accession>A0AAW6HGN8</accession>
<dbReference type="EMBL" id="JAQNZF010000009">
    <property type="protein sequence ID" value="MDC2742360.1"/>
    <property type="molecule type" value="Genomic_DNA"/>
</dbReference>
<evidence type="ECO:0000256" key="1">
    <source>
        <dbReference type="ARBA" id="ARBA00022741"/>
    </source>
</evidence>
<evidence type="ECO:0000313" key="4">
    <source>
        <dbReference type="EMBL" id="MDC2742360.1"/>
    </source>
</evidence>
<keyword evidence="1" id="KW-0547">Nucleotide-binding</keyword>
<proteinExistence type="predicted"/>
<evidence type="ECO:0000256" key="2">
    <source>
        <dbReference type="ARBA" id="ARBA00022840"/>
    </source>
</evidence>
<evidence type="ECO:0000259" key="3">
    <source>
        <dbReference type="SMART" id="SM00382"/>
    </source>
</evidence>
<reference evidence="4" key="1">
    <citation type="submission" date="2022-10" db="EMBL/GenBank/DDBJ databases">
        <title>Human gut microbiome strain richness.</title>
        <authorList>
            <person name="Chen-Liaw A."/>
        </authorList>
    </citation>
    <scope>NUCLEOTIDE SEQUENCE</scope>
    <source>
        <strain evidence="4">BSD2780120875st1_E1_BSD2780120875_150330</strain>
    </source>
</reference>
<dbReference type="Pfam" id="PF06414">
    <property type="entry name" value="Zeta_toxin"/>
    <property type="match status" value="1"/>
</dbReference>
<dbReference type="SMART" id="SM00382">
    <property type="entry name" value="AAA"/>
    <property type="match status" value="1"/>
</dbReference>
<dbReference type="InterPro" id="IPR027417">
    <property type="entry name" value="P-loop_NTPase"/>
</dbReference>
<dbReference type="RefSeq" id="WP_138343300.1">
    <property type="nucleotide sequence ID" value="NZ_JADMTR010000007.1"/>
</dbReference>
<comment type="caution">
    <text evidence="4">The sequence shown here is derived from an EMBL/GenBank/DDBJ whole genome shotgun (WGS) entry which is preliminary data.</text>
</comment>
<name>A0AAW6HGN8_BACOV</name>
<organism evidence="4 5">
    <name type="scientific">Bacteroides ovatus</name>
    <dbReference type="NCBI Taxonomy" id="28116"/>
    <lineage>
        <taxon>Bacteria</taxon>
        <taxon>Pseudomonadati</taxon>
        <taxon>Bacteroidota</taxon>
        <taxon>Bacteroidia</taxon>
        <taxon>Bacteroidales</taxon>
        <taxon>Bacteroidaceae</taxon>
        <taxon>Bacteroides</taxon>
    </lineage>
</organism>
<sequence>MEHSMHSPVLIVIAGPNGSGKTSVTSKILHHEWMEDAVYINPDIIAQEKYGNWNSKEAVMQAVKYCEELREQCLAEHKSLIFETVLSVEDKIDYILRAKEAGFFIRFFFVCTEHPTINAARIARRVMEGGHDVPITKIISRYDKSIANSSIVSEFVDRAYVYDNSIEDVDAQLLFRLKDGKLVKQYVDVIPRWALAIYGKRDN</sequence>
<dbReference type="GO" id="GO:0005524">
    <property type="term" value="F:ATP binding"/>
    <property type="evidence" value="ECO:0007669"/>
    <property type="project" value="UniProtKB-KW"/>
</dbReference>
<dbReference type="GO" id="GO:0016301">
    <property type="term" value="F:kinase activity"/>
    <property type="evidence" value="ECO:0007669"/>
    <property type="project" value="InterPro"/>
</dbReference>
<protein>
    <submittedName>
        <fullName evidence="4">Zeta toxin family protein</fullName>
    </submittedName>
</protein>
<dbReference type="SUPFAM" id="SSF52540">
    <property type="entry name" value="P-loop containing nucleoside triphosphate hydrolases"/>
    <property type="match status" value="1"/>
</dbReference>
<dbReference type="InterPro" id="IPR010488">
    <property type="entry name" value="Zeta_toxin_domain"/>
</dbReference>
<dbReference type="Proteomes" id="UP001219389">
    <property type="component" value="Unassembled WGS sequence"/>
</dbReference>
<dbReference type="Gene3D" id="3.40.50.300">
    <property type="entry name" value="P-loop containing nucleotide triphosphate hydrolases"/>
    <property type="match status" value="1"/>
</dbReference>
<keyword evidence="2" id="KW-0067">ATP-binding</keyword>
<dbReference type="PANTHER" id="PTHR39206">
    <property type="entry name" value="SLL8004 PROTEIN"/>
    <property type="match status" value="1"/>
</dbReference>
<dbReference type="PANTHER" id="PTHR39206:SF1">
    <property type="entry name" value="SLL8004 PROTEIN"/>
    <property type="match status" value="1"/>
</dbReference>
<dbReference type="InterPro" id="IPR003593">
    <property type="entry name" value="AAA+_ATPase"/>
</dbReference>
<feature type="domain" description="AAA+ ATPase" evidence="3">
    <location>
        <begin position="7"/>
        <end position="132"/>
    </location>
</feature>
<dbReference type="AlphaFoldDB" id="A0AAW6HGN8"/>
<gene>
    <name evidence="4" type="ORF">PO382_08995</name>
</gene>